<evidence type="ECO:0000256" key="3">
    <source>
        <dbReference type="ARBA" id="ARBA00012662"/>
    </source>
</evidence>
<feature type="site" description="May be important for catalysis" evidence="7">
    <location>
        <position position="288"/>
    </location>
</feature>
<evidence type="ECO:0000313" key="12">
    <source>
        <dbReference type="Proteomes" id="UP000019151"/>
    </source>
</evidence>
<evidence type="ECO:0000259" key="9">
    <source>
        <dbReference type="Pfam" id="PF01120"/>
    </source>
</evidence>
<dbReference type="PIRSF" id="PIRSF001092">
    <property type="entry name" value="Alpha-L-fucosidase"/>
    <property type="match status" value="1"/>
</dbReference>
<dbReference type="EC" id="3.2.1.51" evidence="3"/>
<dbReference type="RefSeq" id="WP_104023593.1">
    <property type="nucleotide sequence ID" value="NZ_CP007130.1"/>
</dbReference>
<keyword evidence="11" id="KW-0614">Plasmid</keyword>
<dbReference type="GO" id="GO:0016139">
    <property type="term" value="P:glycoside catabolic process"/>
    <property type="evidence" value="ECO:0007669"/>
    <property type="project" value="TreeGrafter"/>
</dbReference>
<feature type="chain" id="PRO_5004794739" description="alpha-L-fucosidase" evidence="8">
    <location>
        <begin position="20"/>
        <end position="449"/>
    </location>
</feature>
<evidence type="ECO:0000256" key="5">
    <source>
        <dbReference type="ARBA" id="ARBA00022801"/>
    </source>
</evidence>
<evidence type="ECO:0000256" key="7">
    <source>
        <dbReference type="PIRSR" id="PIRSR001092-1"/>
    </source>
</evidence>
<dbReference type="PATRIC" id="fig|861299.3.peg.5643"/>
<geneLocation type="plasmid" evidence="11 12">
    <name>2</name>
</geneLocation>
<evidence type="ECO:0000256" key="6">
    <source>
        <dbReference type="ARBA" id="ARBA00023295"/>
    </source>
</evidence>
<dbReference type="EMBL" id="CP007130">
    <property type="protein sequence ID" value="AHG93142.1"/>
    <property type="molecule type" value="Genomic_DNA"/>
</dbReference>
<dbReference type="InterPro" id="IPR057739">
    <property type="entry name" value="Glyco_hydro_29_N"/>
</dbReference>
<dbReference type="InterPro" id="IPR017853">
    <property type="entry name" value="GH"/>
</dbReference>
<dbReference type="PRINTS" id="PR00741">
    <property type="entry name" value="GLHYDRLASE29"/>
</dbReference>
<dbReference type="InterPro" id="IPR016286">
    <property type="entry name" value="FUC_metazoa-typ"/>
</dbReference>
<proteinExistence type="inferred from homology"/>
<dbReference type="InterPro" id="IPR031919">
    <property type="entry name" value="Fucosidase_C"/>
</dbReference>
<feature type="signal peptide" evidence="8">
    <location>
        <begin position="1"/>
        <end position="19"/>
    </location>
</feature>
<dbReference type="InterPro" id="IPR000933">
    <property type="entry name" value="Glyco_hydro_29"/>
</dbReference>
<feature type="domain" description="Glycoside hydrolase family 29 N-terminal" evidence="9">
    <location>
        <begin position="27"/>
        <end position="356"/>
    </location>
</feature>
<evidence type="ECO:0000256" key="4">
    <source>
        <dbReference type="ARBA" id="ARBA00022729"/>
    </source>
</evidence>
<evidence type="ECO:0000313" key="11">
    <source>
        <dbReference type="EMBL" id="AHG93142.1"/>
    </source>
</evidence>
<dbReference type="Pfam" id="PF01120">
    <property type="entry name" value="Alpha_L_fucos"/>
    <property type="match status" value="1"/>
</dbReference>
<evidence type="ECO:0000259" key="10">
    <source>
        <dbReference type="Pfam" id="PF16757"/>
    </source>
</evidence>
<dbReference type="Proteomes" id="UP000019151">
    <property type="component" value="Plasmid 2"/>
</dbReference>
<accession>W0RRQ1</accession>
<evidence type="ECO:0000256" key="8">
    <source>
        <dbReference type="SAM" id="SignalP"/>
    </source>
</evidence>
<dbReference type="PANTHER" id="PTHR10030:SF37">
    <property type="entry name" value="ALPHA-L-FUCOSIDASE-RELATED"/>
    <property type="match status" value="1"/>
</dbReference>
<evidence type="ECO:0000256" key="1">
    <source>
        <dbReference type="ARBA" id="ARBA00004071"/>
    </source>
</evidence>
<organism evidence="11 12">
    <name type="scientific">Gemmatirosa kalamazoonensis</name>
    <dbReference type="NCBI Taxonomy" id="861299"/>
    <lineage>
        <taxon>Bacteria</taxon>
        <taxon>Pseudomonadati</taxon>
        <taxon>Gemmatimonadota</taxon>
        <taxon>Gemmatimonadia</taxon>
        <taxon>Gemmatimonadales</taxon>
        <taxon>Gemmatimonadaceae</taxon>
        <taxon>Gemmatirosa</taxon>
    </lineage>
</organism>
<dbReference type="eggNOG" id="COG3669">
    <property type="taxonomic scope" value="Bacteria"/>
</dbReference>
<keyword evidence="4 8" id="KW-0732">Signal</keyword>
<dbReference type="SUPFAM" id="SSF51445">
    <property type="entry name" value="(Trans)glycosidases"/>
    <property type="match status" value="1"/>
</dbReference>
<dbReference type="PANTHER" id="PTHR10030">
    <property type="entry name" value="ALPHA-L-FUCOSIDASE"/>
    <property type="match status" value="1"/>
</dbReference>
<dbReference type="InterPro" id="IPR013780">
    <property type="entry name" value="Glyco_hydro_b"/>
</dbReference>
<comment type="function">
    <text evidence="1">Alpha-L-fucosidase is responsible for hydrolyzing the alpha-1,6-linked fucose joined to the reducing-end N-acetylglucosamine of the carbohydrate moieties of glycoproteins.</text>
</comment>
<dbReference type="KEGG" id="gba:J421_5607"/>
<name>W0RRQ1_9BACT</name>
<keyword evidence="6" id="KW-0326">Glycosidase</keyword>
<dbReference type="GO" id="GO:0005764">
    <property type="term" value="C:lysosome"/>
    <property type="evidence" value="ECO:0007669"/>
    <property type="project" value="TreeGrafter"/>
</dbReference>
<dbReference type="GO" id="GO:0004560">
    <property type="term" value="F:alpha-L-fucosidase activity"/>
    <property type="evidence" value="ECO:0007669"/>
    <property type="project" value="InterPro"/>
</dbReference>
<keyword evidence="5 11" id="KW-0378">Hydrolase</keyword>
<dbReference type="AlphaFoldDB" id="W0RRQ1"/>
<protein>
    <recommendedName>
        <fullName evidence="3">alpha-L-fucosidase</fullName>
        <ecNumber evidence="3">3.2.1.51</ecNumber>
    </recommendedName>
</protein>
<dbReference type="SMART" id="SM00812">
    <property type="entry name" value="Alpha_L_fucos"/>
    <property type="match status" value="1"/>
</dbReference>
<dbReference type="Gene3D" id="3.20.20.80">
    <property type="entry name" value="Glycosidases"/>
    <property type="match status" value="1"/>
</dbReference>
<reference evidence="11 12" key="1">
    <citation type="journal article" date="2014" name="Genome Announc.">
        <title>Genome Sequence and Methylome of Soil Bacterium Gemmatirosa kalamazoonensis KBS708T, a Member of the Rarely Cultivated Gemmatimonadetes Phylum.</title>
        <authorList>
            <person name="Debruyn J.M."/>
            <person name="Radosevich M."/>
            <person name="Wommack K.E."/>
            <person name="Polson S.W."/>
            <person name="Hauser L.J."/>
            <person name="Fawaz M.N."/>
            <person name="Korlach J."/>
            <person name="Tsai Y.C."/>
        </authorList>
    </citation>
    <scope>NUCLEOTIDE SEQUENCE [LARGE SCALE GENOMIC DNA]</scope>
    <source>
        <strain evidence="11 12">KBS708</strain>
        <plasmid evidence="12">Plasmid 2</plasmid>
    </source>
</reference>
<dbReference type="HOGENOM" id="CLU_002934_0_2_0"/>
<dbReference type="GO" id="GO:0006004">
    <property type="term" value="P:fucose metabolic process"/>
    <property type="evidence" value="ECO:0007669"/>
    <property type="project" value="InterPro"/>
</dbReference>
<evidence type="ECO:0000256" key="2">
    <source>
        <dbReference type="ARBA" id="ARBA00007951"/>
    </source>
</evidence>
<dbReference type="InParanoid" id="W0RRQ1"/>
<dbReference type="Gene3D" id="2.60.40.1180">
    <property type="entry name" value="Golgi alpha-mannosidase II"/>
    <property type="match status" value="1"/>
</dbReference>
<dbReference type="Pfam" id="PF16757">
    <property type="entry name" value="Fucosidase_C"/>
    <property type="match status" value="1"/>
</dbReference>
<sequence length="449" mass="50041">MKTLTRLTVALLLAATAGAQPKPETPAQRDARMQWWREARFGMFIHWGLYAVPAGSYKGERLPNIGEWIMNNAHIPVAEYEQFAQRFDPEQFDADAWARTAKAAGMKYIIITSKHHDGFAIFDSKVSRYDIVDATPYHRDALKALAAAAHREGLKFGVYYSIMDWHHPDAQAPNYPEYNSRTKTNPNFARYVETYMKPQLRELVTQYPEIDVLWFDGEWIPDWSDAQGKALYDWLRTLKPSLIINNRVGHSRNGMQGMSASGDAPGDFGTPEQQVPPEGLPGIDWETCMTMNDTWGFKSYDDDWKDTKTLVRTLVDVASKGGNLLLNVGPTAQGLIPAPSVSRLREMGDWMRANGNGESIYGTTASPFGLPAWGRYTTKGAKVYAHVFDWPKDRKLTLTGVTKRPSRVSLLVDGKPLDVTQGAGGAFVVTLPPVAPSTIASVLVLEGTR</sequence>
<dbReference type="OrthoDB" id="107551at2"/>
<comment type="similarity">
    <text evidence="2">Belongs to the glycosyl hydrolase 29 family.</text>
</comment>
<gene>
    <name evidence="11" type="ORF">J421_5607</name>
</gene>
<feature type="domain" description="Alpha-L-fucosidase C-terminal" evidence="10">
    <location>
        <begin position="375"/>
        <end position="438"/>
    </location>
</feature>
<keyword evidence="12" id="KW-1185">Reference proteome</keyword>